<keyword evidence="3" id="KW-1185">Reference proteome</keyword>
<sequence>MCNPFDSIDSIGSIDCIPFPIYLGFNWWTSRGIDSTSSIDYNTDSKAIIMSRNETQNMRSRSNHTIRPQVRGKDSLDRFGDDLCRLLLSYLPLEDRFRYECVSKQWQRLIYETQTELSFKYRSLDSFGVNINDKESVNEILDILDYLSPINVLS</sequence>
<dbReference type="InterPro" id="IPR036047">
    <property type="entry name" value="F-box-like_dom_sf"/>
</dbReference>
<evidence type="ECO:0000313" key="3">
    <source>
        <dbReference type="Proteomes" id="UP000728032"/>
    </source>
</evidence>
<feature type="domain" description="F-box" evidence="1">
    <location>
        <begin position="78"/>
        <end position="110"/>
    </location>
</feature>
<evidence type="ECO:0000259" key="1">
    <source>
        <dbReference type="Pfam" id="PF00646"/>
    </source>
</evidence>
<dbReference type="SUPFAM" id="SSF81383">
    <property type="entry name" value="F-box domain"/>
    <property type="match status" value="1"/>
</dbReference>
<dbReference type="Pfam" id="PF00646">
    <property type="entry name" value="F-box"/>
    <property type="match status" value="1"/>
</dbReference>
<dbReference type="Gene3D" id="1.20.1280.50">
    <property type="match status" value="1"/>
</dbReference>
<reference evidence="2" key="1">
    <citation type="submission" date="2020-11" db="EMBL/GenBank/DDBJ databases">
        <authorList>
            <person name="Tran Van P."/>
        </authorList>
    </citation>
    <scope>NUCLEOTIDE SEQUENCE</scope>
</reference>
<dbReference type="InterPro" id="IPR001810">
    <property type="entry name" value="F-box_dom"/>
</dbReference>
<proteinExistence type="predicted"/>
<accession>A0A7R9LMA6</accession>
<dbReference type="OrthoDB" id="6478838at2759"/>
<dbReference type="EMBL" id="CAJPVJ010001626">
    <property type="protein sequence ID" value="CAG2165056.1"/>
    <property type="molecule type" value="Genomic_DNA"/>
</dbReference>
<dbReference type="AlphaFoldDB" id="A0A7R9LMA6"/>
<evidence type="ECO:0000313" key="2">
    <source>
        <dbReference type="EMBL" id="CAD7644321.1"/>
    </source>
</evidence>
<gene>
    <name evidence="2" type="ORF">ONB1V03_LOCUS4602</name>
</gene>
<organism evidence="2">
    <name type="scientific">Oppiella nova</name>
    <dbReference type="NCBI Taxonomy" id="334625"/>
    <lineage>
        <taxon>Eukaryota</taxon>
        <taxon>Metazoa</taxon>
        <taxon>Ecdysozoa</taxon>
        <taxon>Arthropoda</taxon>
        <taxon>Chelicerata</taxon>
        <taxon>Arachnida</taxon>
        <taxon>Acari</taxon>
        <taxon>Acariformes</taxon>
        <taxon>Sarcoptiformes</taxon>
        <taxon>Oribatida</taxon>
        <taxon>Brachypylina</taxon>
        <taxon>Oppioidea</taxon>
        <taxon>Oppiidae</taxon>
        <taxon>Oppiella</taxon>
    </lineage>
</organism>
<protein>
    <recommendedName>
        <fullName evidence="1">F-box domain-containing protein</fullName>
    </recommendedName>
</protein>
<name>A0A7R9LMA6_9ACAR</name>
<dbReference type="EMBL" id="OC916451">
    <property type="protein sequence ID" value="CAD7644321.1"/>
    <property type="molecule type" value="Genomic_DNA"/>
</dbReference>
<dbReference type="Proteomes" id="UP000728032">
    <property type="component" value="Unassembled WGS sequence"/>
</dbReference>